<dbReference type="InterPro" id="IPR036526">
    <property type="entry name" value="C-N_Hydrolase_sf"/>
</dbReference>
<dbReference type="PANTHER" id="PTHR46044">
    <property type="entry name" value="NITRILASE"/>
    <property type="match status" value="1"/>
</dbReference>
<accession>A0A8K0S9Z9</accession>
<dbReference type="Pfam" id="PF00795">
    <property type="entry name" value="CN_hydrolase"/>
    <property type="match status" value="1"/>
</dbReference>
<name>A0A8K0S9Z9_9HYPO</name>
<evidence type="ECO:0000256" key="3">
    <source>
        <dbReference type="ARBA" id="ARBA00036406"/>
    </source>
</evidence>
<dbReference type="PROSITE" id="PS50263">
    <property type="entry name" value="CN_HYDROLASE"/>
    <property type="match status" value="1"/>
</dbReference>
<dbReference type="PANTHER" id="PTHR46044:SF14">
    <property type="entry name" value="ARYLACETONITRILASE"/>
    <property type="match status" value="1"/>
</dbReference>
<dbReference type="EMBL" id="JAGPXF010000001">
    <property type="protein sequence ID" value="KAH7262900.1"/>
    <property type="molecule type" value="Genomic_DNA"/>
</dbReference>
<sequence length="240" mass="26766">MERIQDAVCEAGVFVVLGFSERCKGSLYIARSFIDETGTTIHHRRKIKPTSVENAYWGDGQADALKAVTPSTWGNIGGLCCWEHTQPLMRYYQYSQNLDIQVASWPLCWDALPGQPWPYHLTPPACNRFSQVMAMEGACFVLVCSSVLNEEGKKRTRLAEFDYARAPGGGFSMIYGPDGSPLVEPLGPGEEGILYADIGLDFRIMAHQSLDVVGHYSRPDLLGLRVTEETPERVQFVRTE</sequence>
<gene>
    <name evidence="6" type="ORF">BKA59DRAFT_40342</name>
</gene>
<evidence type="ECO:0000259" key="5">
    <source>
        <dbReference type="PROSITE" id="PS50263"/>
    </source>
</evidence>
<evidence type="ECO:0000256" key="2">
    <source>
        <dbReference type="ARBA" id="ARBA00022801"/>
    </source>
</evidence>
<evidence type="ECO:0000256" key="4">
    <source>
        <dbReference type="ARBA" id="ARBA00039045"/>
    </source>
</evidence>
<organism evidence="6 7">
    <name type="scientific">Fusarium tricinctum</name>
    <dbReference type="NCBI Taxonomy" id="61284"/>
    <lineage>
        <taxon>Eukaryota</taxon>
        <taxon>Fungi</taxon>
        <taxon>Dikarya</taxon>
        <taxon>Ascomycota</taxon>
        <taxon>Pezizomycotina</taxon>
        <taxon>Sordariomycetes</taxon>
        <taxon>Hypocreomycetidae</taxon>
        <taxon>Hypocreales</taxon>
        <taxon>Nectriaceae</taxon>
        <taxon>Fusarium</taxon>
        <taxon>Fusarium tricinctum species complex</taxon>
    </lineage>
</organism>
<dbReference type="Gene3D" id="3.60.110.10">
    <property type="entry name" value="Carbon-nitrogen hydrolase"/>
    <property type="match status" value="1"/>
</dbReference>
<dbReference type="OrthoDB" id="10250282at2759"/>
<feature type="domain" description="CN hydrolase" evidence="5">
    <location>
        <begin position="1"/>
        <end position="200"/>
    </location>
</feature>
<dbReference type="InterPro" id="IPR003010">
    <property type="entry name" value="C-N_Hydrolase"/>
</dbReference>
<dbReference type="InterPro" id="IPR000132">
    <property type="entry name" value="Nitrilase/CN_hydratase_CS"/>
</dbReference>
<dbReference type="AlphaFoldDB" id="A0A8K0S9Z9"/>
<evidence type="ECO:0000256" key="1">
    <source>
        <dbReference type="ARBA" id="ARBA00008129"/>
    </source>
</evidence>
<keyword evidence="2 6" id="KW-0378">Hydrolase</keyword>
<keyword evidence="7" id="KW-1185">Reference proteome</keyword>
<evidence type="ECO:0000313" key="6">
    <source>
        <dbReference type="EMBL" id="KAH7262900.1"/>
    </source>
</evidence>
<dbReference type="Proteomes" id="UP000813427">
    <property type="component" value="Unassembled WGS sequence"/>
</dbReference>
<reference evidence="6" key="1">
    <citation type="journal article" date="2021" name="Nat. Commun.">
        <title>Genetic determinants of endophytism in the Arabidopsis root mycobiome.</title>
        <authorList>
            <person name="Mesny F."/>
            <person name="Miyauchi S."/>
            <person name="Thiergart T."/>
            <person name="Pickel B."/>
            <person name="Atanasova L."/>
            <person name="Karlsson M."/>
            <person name="Huettel B."/>
            <person name="Barry K.W."/>
            <person name="Haridas S."/>
            <person name="Chen C."/>
            <person name="Bauer D."/>
            <person name="Andreopoulos W."/>
            <person name="Pangilinan J."/>
            <person name="LaButti K."/>
            <person name="Riley R."/>
            <person name="Lipzen A."/>
            <person name="Clum A."/>
            <person name="Drula E."/>
            <person name="Henrissat B."/>
            <person name="Kohler A."/>
            <person name="Grigoriev I.V."/>
            <person name="Martin F.M."/>
            <person name="Hacquard S."/>
        </authorList>
    </citation>
    <scope>NUCLEOTIDE SEQUENCE</scope>
    <source>
        <strain evidence="6">MPI-SDFR-AT-0068</strain>
    </source>
</reference>
<dbReference type="SUPFAM" id="SSF56317">
    <property type="entry name" value="Carbon-nitrogen hydrolase"/>
    <property type="match status" value="1"/>
</dbReference>
<dbReference type="EC" id="3.5.5.1" evidence="4"/>
<comment type="caution">
    <text evidence="6">The sequence shown here is derived from an EMBL/GenBank/DDBJ whole genome shotgun (WGS) entry which is preliminary data.</text>
</comment>
<evidence type="ECO:0000313" key="7">
    <source>
        <dbReference type="Proteomes" id="UP000813427"/>
    </source>
</evidence>
<dbReference type="GO" id="GO:0016836">
    <property type="term" value="F:hydro-lyase activity"/>
    <property type="evidence" value="ECO:0007669"/>
    <property type="project" value="UniProtKB-ARBA"/>
</dbReference>
<dbReference type="GO" id="GO:0000257">
    <property type="term" value="F:nitrilase activity"/>
    <property type="evidence" value="ECO:0007669"/>
    <property type="project" value="UniProtKB-EC"/>
</dbReference>
<protein>
    <recommendedName>
        <fullName evidence="4">nitrilase</fullName>
        <ecNumber evidence="4">3.5.5.1</ecNumber>
    </recommendedName>
</protein>
<dbReference type="PROSITE" id="PS00921">
    <property type="entry name" value="NITRIL_CHT_2"/>
    <property type="match status" value="1"/>
</dbReference>
<comment type="similarity">
    <text evidence="1">Belongs to the carbon-nitrogen hydrolase superfamily. Nitrilase family.</text>
</comment>
<comment type="catalytic activity">
    <reaction evidence="3">
        <text>a nitrile + 2 H2O = a carboxylate + NH4(+)</text>
        <dbReference type="Rhea" id="RHEA:21724"/>
        <dbReference type="ChEBI" id="CHEBI:15377"/>
        <dbReference type="ChEBI" id="CHEBI:18379"/>
        <dbReference type="ChEBI" id="CHEBI:28938"/>
        <dbReference type="ChEBI" id="CHEBI:29067"/>
        <dbReference type="EC" id="3.5.5.1"/>
    </reaction>
</comment>
<proteinExistence type="inferred from homology"/>
<dbReference type="InterPro" id="IPR044149">
    <property type="entry name" value="Nitrilases_CHs"/>
</dbReference>